<reference evidence="2 3" key="1">
    <citation type="submission" date="2022-04" db="EMBL/GenBank/DDBJ databases">
        <title>Positive selection, recombination, and allopatry shape intraspecific diversity of widespread and dominant cyanobacteria.</title>
        <authorList>
            <person name="Wei J."/>
            <person name="Shu W."/>
            <person name="Hu C."/>
        </authorList>
    </citation>
    <scope>NUCLEOTIDE SEQUENCE [LARGE SCALE GENOMIC DNA]</scope>
    <source>
        <strain evidence="2 3">GB2-A4</strain>
    </source>
</reference>
<keyword evidence="1" id="KW-1133">Transmembrane helix</keyword>
<keyword evidence="3" id="KW-1185">Reference proteome</keyword>
<feature type="transmembrane region" description="Helical" evidence="1">
    <location>
        <begin position="154"/>
        <end position="175"/>
    </location>
</feature>
<comment type="caution">
    <text evidence="2">The sequence shown here is derived from an EMBL/GenBank/DDBJ whole genome shotgun (WGS) entry which is preliminary data.</text>
</comment>
<accession>A0ABV0J7V8</accession>
<feature type="transmembrane region" description="Helical" evidence="1">
    <location>
        <begin position="52"/>
        <end position="73"/>
    </location>
</feature>
<protein>
    <submittedName>
        <fullName evidence="2">Uncharacterized protein</fullName>
    </submittedName>
</protein>
<feature type="transmembrane region" description="Helical" evidence="1">
    <location>
        <begin position="85"/>
        <end position="103"/>
    </location>
</feature>
<sequence>MPFLPKAIASHRYSLLLYLATADVGFTLIYLVSSLLQNQALPLFSFEQKFTIPVVYAAIKLFLIGCFLVTSALWKYCLFQRSSRYLLLTMGAGFLYLSTDKLFKFHHLLQLPNWMSSLPGGGGAWILFYLFIQLLIVTVGFRDLTKLWRFYPQGALMICLGIALFIVGGLGTEIFNHQILQPLLWHMGWGDRATFSTLKNTVEESSELLGESIALQGLVLFLLKQRHLLLQPAS</sequence>
<evidence type="ECO:0000313" key="2">
    <source>
        <dbReference type="EMBL" id="MEP0817190.1"/>
    </source>
</evidence>
<gene>
    <name evidence="2" type="ORF">NC998_08785</name>
</gene>
<proteinExistence type="predicted"/>
<dbReference type="RefSeq" id="WP_190437948.1">
    <property type="nucleotide sequence ID" value="NZ_JAMPKM010000004.1"/>
</dbReference>
<name>A0ABV0J7V8_9CYAN</name>
<evidence type="ECO:0000256" key="1">
    <source>
        <dbReference type="SAM" id="Phobius"/>
    </source>
</evidence>
<feature type="transmembrane region" description="Helical" evidence="1">
    <location>
        <begin position="123"/>
        <end position="142"/>
    </location>
</feature>
<dbReference type="Proteomes" id="UP001464891">
    <property type="component" value="Unassembled WGS sequence"/>
</dbReference>
<organism evidence="2 3">
    <name type="scientific">Trichocoleus desertorum GB2-A4</name>
    <dbReference type="NCBI Taxonomy" id="2933944"/>
    <lineage>
        <taxon>Bacteria</taxon>
        <taxon>Bacillati</taxon>
        <taxon>Cyanobacteriota</taxon>
        <taxon>Cyanophyceae</taxon>
        <taxon>Leptolyngbyales</taxon>
        <taxon>Trichocoleusaceae</taxon>
        <taxon>Trichocoleus</taxon>
    </lineage>
</organism>
<keyword evidence="1" id="KW-0472">Membrane</keyword>
<keyword evidence="1" id="KW-0812">Transmembrane</keyword>
<dbReference type="EMBL" id="JAMPKM010000004">
    <property type="protein sequence ID" value="MEP0817190.1"/>
    <property type="molecule type" value="Genomic_DNA"/>
</dbReference>
<feature type="transmembrane region" description="Helical" evidence="1">
    <location>
        <begin position="12"/>
        <end position="32"/>
    </location>
</feature>
<evidence type="ECO:0000313" key="3">
    <source>
        <dbReference type="Proteomes" id="UP001464891"/>
    </source>
</evidence>